<evidence type="ECO:0000313" key="2">
    <source>
        <dbReference type="EMBL" id="KAK7549334.1"/>
    </source>
</evidence>
<gene>
    <name evidence="2" type="ORF">IWX46DRAFT_454456</name>
</gene>
<dbReference type="SUPFAM" id="SSF53448">
    <property type="entry name" value="Nucleotide-diphospho-sugar transferases"/>
    <property type="match status" value="1"/>
</dbReference>
<keyword evidence="3" id="KW-1185">Reference proteome</keyword>
<name>A0ABR1MJ45_9PEZI</name>
<protein>
    <submittedName>
        <fullName evidence="2">Glycosyltransferase family 8 protein</fullName>
    </submittedName>
</protein>
<organism evidence="2 3">
    <name type="scientific">Phyllosticta citricarpa</name>
    <dbReference type="NCBI Taxonomy" id="55181"/>
    <lineage>
        <taxon>Eukaryota</taxon>
        <taxon>Fungi</taxon>
        <taxon>Dikarya</taxon>
        <taxon>Ascomycota</taxon>
        <taxon>Pezizomycotina</taxon>
        <taxon>Dothideomycetes</taxon>
        <taxon>Dothideomycetes incertae sedis</taxon>
        <taxon>Botryosphaeriales</taxon>
        <taxon>Phyllostictaceae</taxon>
        <taxon>Phyllosticta</taxon>
    </lineage>
</organism>
<feature type="chain" id="PRO_5046734093" evidence="1">
    <location>
        <begin position="26"/>
        <end position="339"/>
    </location>
</feature>
<sequence length="339" mass="38709">MSPFAFRAKPTFFALILSCLTFVFLLSPFEDTVIDLEYGLLEEIAPSSRFAIATFLSGNPHEDQEDPENSNYYYAATRVLTYQLLHADSTRIRNPLIDFLVLTTKEVPESQRARLQADGATVVHVDDIPLSWWIKTGVTRWRDQFTKLRLLEMTQYARVCFLDADTFLTGPLDSVFHEPGVLNASTTDFNLTSALKSDEAPPPASYVFAARSDNDFVGQRDHPVPPPSTDTFSAGFWVAAPSRPLFELLLSVMQHYHRFDPHTMEQSLLNYVFRRDGVMPWAELDWHWSATWPSEADLAAGVRSLHEKLGMKGPPETLRALWFKTRSEMHELYRERGLE</sequence>
<keyword evidence="1" id="KW-0732">Signal</keyword>
<proteinExistence type="predicted"/>
<dbReference type="Gene3D" id="3.90.550.10">
    <property type="entry name" value="Spore Coat Polysaccharide Biosynthesis Protein SpsA, Chain A"/>
    <property type="match status" value="1"/>
</dbReference>
<dbReference type="InterPro" id="IPR029044">
    <property type="entry name" value="Nucleotide-diphossugar_trans"/>
</dbReference>
<accession>A0ABR1MJ45</accession>
<evidence type="ECO:0000256" key="1">
    <source>
        <dbReference type="SAM" id="SignalP"/>
    </source>
</evidence>
<dbReference type="EMBL" id="JBBPDW010000009">
    <property type="protein sequence ID" value="KAK7549334.1"/>
    <property type="molecule type" value="Genomic_DNA"/>
</dbReference>
<dbReference type="Proteomes" id="UP001365128">
    <property type="component" value="Unassembled WGS sequence"/>
</dbReference>
<feature type="signal peptide" evidence="1">
    <location>
        <begin position="1"/>
        <end position="25"/>
    </location>
</feature>
<dbReference type="InterPro" id="IPR050587">
    <property type="entry name" value="GNT1/Glycosyltrans_8"/>
</dbReference>
<evidence type="ECO:0000313" key="3">
    <source>
        <dbReference type="Proteomes" id="UP001365128"/>
    </source>
</evidence>
<comment type="caution">
    <text evidence="2">The sequence shown here is derived from an EMBL/GenBank/DDBJ whole genome shotgun (WGS) entry which is preliminary data.</text>
</comment>
<reference evidence="2 3" key="1">
    <citation type="submission" date="2024-04" db="EMBL/GenBank/DDBJ databases">
        <title>Phyllosticta paracitricarpa is synonymous to the EU quarantine fungus P. citricarpa based on phylogenomic analyses.</title>
        <authorList>
            <consortium name="Lawrence Berkeley National Laboratory"/>
            <person name="Van Ingen-Buijs V.A."/>
            <person name="Van Westerhoven A.C."/>
            <person name="Haridas S."/>
            <person name="Skiadas P."/>
            <person name="Martin F."/>
            <person name="Groenewald J.Z."/>
            <person name="Crous P.W."/>
            <person name="Seidl M.F."/>
        </authorList>
    </citation>
    <scope>NUCLEOTIDE SEQUENCE [LARGE SCALE GENOMIC DNA]</scope>
    <source>
        <strain evidence="2 3">CBS 122670</strain>
    </source>
</reference>
<dbReference type="PANTHER" id="PTHR11183">
    <property type="entry name" value="GLYCOGENIN SUBFAMILY MEMBER"/>
    <property type="match status" value="1"/>
</dbReference>